<evidence type="ECO:0000313" key="1">
    <source>
        <dbReference type="EMBL" id="ANU09613.1"/>
    </source>
</evidence>
<organism evidence="1 2">
    <name type="scientific">Planococcus antarcticus DSM 14505</name>
    <dbReference type="NCBI Taxonomy" id="1185653"/>
    <lineage>
        <taxon>Bacteria</taxon>
        <taxon>Bacillati</taxon>
        <taxon>Bacillota</taxon>
        <taxon>Bacilli</taxon>
        <taxon>Bacillales</taxon>
        <taxon>Caryophanaceae</taxon>
        <taxon>Planococcus</taxon>
    </lineage>
</organism>
<proteinExistence type="predicted"/>
<name>A0ABM6D329_9BACL</name>
<gene>
    <name evidence="1" type="ORF">BBH88_04530</name>
</gene>
<sequence>MLKYVEELEKIVNEKNNQALNASFFRIDHISHPAIYLKLANSLKKNNEQLIIKLSQEKYEEFIQENKFGAVLNQLKEKDMISDSDRLTKWRNTFAQEKKTIILLGTESVQDKGGLADFYSITPKDIEKSLNGNYAKWFDGIIDIENKAEVNLVNSMFEVIFKLIPIDLLQVSEIVEDIKVEGLTEASELIQFVLRNLWNYFELPNIKTIEAKTISKMSSNNKLTLLESAAKFIRREEYKDGFSLSKEKKLIQKFEKFSENEDFDFYKHDIEEKFNSYENLQEKVLDFAKGINIQQLREELGLFDFCILNKILGVKMEIVKPKVSKIRMIKGNPLHAFSMMIIEYIQEAKEEGEIIEGSKLIIDVQQISLAEGIIREDQESRWKELCIAVRGITEYINDELENIVTIEYLNQDDVFNIDKFSNPIIDFPSTKKVSKIEFRLRIEKFEALTFNWSFNPYDYWLQSFSYLSILKEQLEEKDMLLPVFSSNNLGNLLSSTDTASFHFQLKENEILAKDILKTLKHLQSIDGMLFGKLLRLREPFIDFLHYMNQEGFYKSINTNYSNTAAIFINKYIEVMKEIYENIGQMKQVEKDSLYLVSNLFCILATEDIRAAVGKIEGAIIPPFHPAMLEKIIDQQAYQRKGMAEVVKESLTSDAISAAKLKSKFEKLERQSTIISGVDTILSEDNLSRIPSQVLGYFALHGSNSKTTILDSTSLLGASSSNGDENDEDDSASNSAKAKLIQSHIQQYITTFPANIDSLSIGFVNFNQLQPVIEGLHKFIDNYKNSPHGVNLRLDILSSKTNYKAKNYMSMWLESVFTEDDNIMIQTYFNKFDPSNMNSIEEVIDGKQYDLLFIENLMVTKEIKYEKTGEQSIKPGDTRFPMVFHPMPVRNDETIRNVSISQKQFQASFAHSQLVFWIEHPFSEKQLYRVEKVLGLEASIKEMLQRLHKNSQWVISLDTGLDKSIFEKEHIISFATGEGAFGELNVAISASEAMKEDIALRLKNRLKALFTSWSVDMCEESAKYLLASSSALDGIKVLKALNPRDYEIHSFLSGILAVKTLEIDSLGSQTILKSFISLDSYSHWFNNEPNRPDYLLLEIEKDSLNEEQLIIKANLLECKMGKENQVHIDKGTLQLKNSLNFLGKVFNGDSTANDRRYWYAQLYRLLAFSPVHITDDQITKDALNHNLLKILDGEFKINWNATLLTYWLDHNNKEVSNSEILLDGNDVKINHKPELFTLGRSSGNLAEIH</sequence>
<reference evidence="1" key="1">
    <citation type="submission" date="2016-10" db="EMBL/GenBank/DDBJ databases">
        <authorList>
            <person name="See-Too W.S."/>
        </authorList>
    </citation>
    <scope>NUCLEOTIDE SEQUENCE</scope>
    <source>
        <strain evidence="1">DSM 14505</strain>
    </source>
</reference>
<protein>
    <submittedName>
        <fullName evidence="1">Uncharacterized protein</fullName>
    </submittedName>
</protein>
<keyword evidence="2" id="KW-1185">Reference proteome</keyword>
<dbReference type="EMBL" id="CP016534">
    <property type="protein sequence ID" value="ANU09613.1"/>
    <property type="molecule type" value="Genomic_DNA"/>
</dbReference>
<dbReference type="Proteomes" id="UP000092661">
    <property type="component" value="Chromosome"/>
</dbReference>
<accession>A0ABM6D329</accession>
<evidence type="ECO:0000313" key="2">
    <source>
        <dbReference type="Proteomes" id="UP000092661"/>
    </source>
</evidence>
<dbReference type="RefSeq" id="WP_065536426.1">
    <property type="nucleotide sequence ID" value="NZ_CP016534.2"/>
</dbReference>